<evidence type="ECO:0000256" key="1">
    <source>
        <dbReference type="SAM" id="MobiDB-lite"/>
    </source>
</evidence>
<keyword evidence="2" id="KW-0732">Signal</keyword>
<feature type="compositionally biased region" description="Low complexity" evidence="1">
    <location>
        <begin position="218"/>
        <end position="230"/>
    </location>
</feature>
<dbReference type="Gene3D" id="2.160.20.120">
    <property type="match status" value="1"/>
</dbReference>
<feature type="signal peptide" evidence="2">
    <location>
        <begin position="1"/>
        <end position="20"/>
    </location>
</feature>
<evidence type="ECO:0000313" key="4">
    <source>
        <dbReference type="EMBL" id="MBB5285666.1"/>
    </source>
</evidence>
<keyword evidence="5" id="KW-1185">Reference proteome</keyword>
<feature type="domain" description="Putative auto-transporter adhesin head GIN" evidence="3">
    <location>
        <begin position="31"/>
        <end position="213"/>
    </location>
</feature>
<sequence length="230" mass="24338">MKKNLVLLCLLWLASVSLVAAQGTRTFNVSNFSRLSMGSAFQVEVRQGSQYSLKATGDQQDLDDLEASVSNRTLRVRYQENKRRNRRERISITITMPTLEGVDFSGASQVNVSGFNDTKSMAINISGASKVTMDVSAERVSLDLSGASVLTLNGKGNVLNGRISGASVFKGKDFPVKEANLDASGASNAAIVANASLTAEASGASTISYSGNAREVRSSTSGASSIRRSN</sequence>
<comment type="caution">
    <text evidence="4">The sequence shown here is derived from an EMBL/GenBank/DDBJ whole genome shotgun (WGS) entry which is preliminary data.</text>
</comment>
<dbReference type="InterPro" id="IPR021255">
    <property type="entry name" value="DUF2807"/>
</dbReference>
<dbReference type="EMBL" id="JACHGF010000006">
    <property type="protein sequence ID" value="MBB5285666.1"/>
    <property type="molecule type" value="Genomic_DNA"/>
</dbReference>
<proteinExistence type="predicted"/>
<accession>A0A840TN19</accession>
<gene>
    <name evidence="4" type="ORF">HNQ92_003826</name>
</gene>
<dbReference type="RefSeq" id="WP_221307487.1">
    <property type="nucleotide sequence ID" value="NZ_JACHGF010000006.1"/>
</dbReference>
<protein>
    <submittedName>
        <fullName evidence="4">Preprotein translocase subunit SecF</fullName>
    </submittedName>
</protein>
<evidence type="ECO:0000256" key="2">
    <source>
        <dbReference type="SAM" id="SignalP"/>
    </source>
</evidence>
<evidence type="ECO:0000313" key="5">
    <source>
        <dbReference type="Proteomes" id="UP000557307"/>
    </source>
</evidence>
<dbReference type="Proteomes" id="UP000557307">
    <property type="component" value="Unassembled WGS sequence"/>
</dbReference>
<feature type="region of interest" description="Disordered" evidence="1">
    <location>
        <begin position="211"/>
        <end position="230"/>
    </location>
</feature>
<name>A0A840TN19_9BACT</name>
<dbReference type="AlphaFoldDB" id="A0A840TN19"/>
<reference evidence="4 5" key="1">
    <citation type="submission" date="2020-08" db="EMBL/GenBank/DDBJ databases">
        <title>Genomic Encyclopedia of Type Strains, Phase IV (KMG-IV): sequencing the most valuable type-strain genomes for metagenomic binning, comparative biology and taxonomic classification.</title>
        <authorList>
            <person name="Goeker M."/>
        </authorList>
    </citation>
    <scope>NUCLEOTIDE SEQUENCE [LARGE SCALE GENOMIC DNA]</scope>
    <source>
        <strain evidence="4 5">DSM 105074</strain>
    </source>
</reference>
<feature type="chain" id="PRO_5032928564" evidence="2">
    <location>
        <begin position="21"/>
        <end position="230"/>
    </location>
</feature>
<organism evidence="4 5">
    <name type="scientific">Rhabdobacter roseus</name>
    <dbReference type="NCBI Taxonomy" id="1655419"/>
    <lineage>
        <taxon>Bacteria</taxon>
        <taxon>Pseudomonadati</taxon>
        <taxon>Bacteroidota</taxon>
        <taxon>Cytophagia</taxon>
        <taxon>Cytophagales</taxon>
        <taxon>Cytophagaceae</taxon>
        <taxon>Rhabdobacter</taxon>
    </lineage>
</organism>
<dbReference type="Pfam" id="PF10988">
    <property type="entry name" value="DUF2807"/>
    <property type="match status" value="1"/>
</dbReference>
<evidence type="ECO:0000259" key="3">
    <source>
        <dbReference type="Pfam" id="PF10988"/>
    </source>
</evidence>